<comment type="caution">
    <text evidence="1">The sequence shown here is derived from an EMBL/GenBank/DDBJ whole genome shotgun (WGS) entry which is preliminary data.</text>
</comment>
<evidence type="ECO:0000313" key="1">
    <source>
        <dbReference type="EMBL" id="RJL31980.1"/>
    </source>
</evidence>
<organism evidence="1 2">
    <name type="scientific">Bailinhaonella thermotolerans</name>
    <dbReference type="NCBI Taxonomy" id="1070861"/>
    <lineage>
        <taxon>Bacteria</taxon>
        <taxon>Bacillati</taxon>
        <taxon>Actinomycetota</taxon>
        <taxon>Actinomycetes</taxon>
        <taxon>Streptosporangiales</taxon>
        <taxon>Streptosporangiaceae</taxon>
        <taxon>Bailinhaonella</taxon>
    </lineage>
</organism>
<sequence>MSELIESMREEQRRYEDGQHRPLKSYAAVMGLYGAAVAGLVALGRVTGRRLPEAVRPLDIALMAITTHKLARMIAKDPVTSPIRAPFTRYKGVSGPSELTEEVRGTGARKAVGELLTCPFCTAQWVATGYAAGLVFAPRFTRVAGTTMTAVAAADWLQLVYKRLLIQADETSG</sequence>
<protein>
    <submittedName>
        <fullName evidence="1">DUF1360 domain-containing protein</fullName>
    </submittedName>
</protein>
<dbReference type="AlphaFoldDB" id="A0A3A4B3L9"/>
<name>A0A3A4B3L9_9ACTN</name>
<dbReference type="Proteomes" id="UP000265768">
    <property type="component" value="Unassembled WGS sequence"/>
</dbReference>
<proteinExistence type="predicted"/>
<dbReference type="Pfam" id="PF07098">
    <property type="entry name" value="DUF1360"/>
    <property type="match status" value="1"/>
</dbReference>
<dbReference type="InterPro" id="IPR010773">
    <property type="entry name" value="Mycophage_PG1_Gp7"/>
</dbReference>
<evidence type="ECO:0000313" key="2">
    <source>
        <dbReference type="Proteomes" id="UP000265768"/>
    </source>
</evidence>
<dbReference type="EMBL" id="QZEY01000005">
    <property type="protein sequence ID" value="RJL31980.1"/>
    <property type="molecule type" value="Genomic_DNA"/>
</dbReference>
<reference evidence="1 2" key="1">
    <citation type="submission" date="2018-09" db="EMBL/GenBank/DDBJ databases">
        <title>YIM 75507 draft genome.</title>
        <authorList>
            <person name="Tang S."/>
            <person name="Feng Y."/>
        </authorList>
    </citation>
    <scope>NUCLEOTIDE SEQUENCE [LARGE SCALE GENOMIC DNA]</scope>
    <source>
        <strain evidence="1 2">YIM 75507</strain>
    </source>
</reference>
<dbReference type="OrthoDB" id="4722315at2"/>
<gene>
    <name evidence="1" type="ORF">D5H75_16185</name>
</gene>
<keyword evidence="2" id="KW-1185">Reference proteome</keyword>
<dbReference type="RefSeq" id="WP_119927297.1">
    <property type="nucleotide sequence ID" value="NZ_QZEY01000005.1"/>
</dbReference>
<accession>A0A3A4B3L9</accession>